<dbReference type="InterPro" id="IPR009693">
    <property type="entry name" value="Glucitol_operon_activator"/>
</dbReference>
<evidence type="ECO:0000313" key="1">
    <source>
        <dbReference type="EMBL" id="PCK21572.1"/>
    </source>
</evidence>
<comment type="caution">
    <text evidence="1">The sequence shown here is derived from an EMBL/GenBank/DDBJ whole genome shotgun (WGS) entry which is preliminary data.</text>
</comment>
<dbReference type="OrthoDB" id="2854696at2"/>
<dbReference type="Pfam" id="PF06923">
    <property type="entry name" value="GutM"/>
    <property type="match status" value="1"/>
</dbReference>
<dbReference type="AlphaFoldDB" id="A0A2A5IWT4"/>
<organism evidence="1 2">
    <name type="scientific">Bacillus pumilus</name>
    <name type="common">Bacillus mesentericus</name>
    <dbReference type="NCBI Taxonomy" id="1408"/>
    <lineage>
        <taxon>Bacteria</taxon>
        <taxon>Bacillati</taxon>
        <taxon>Bacillota</taxon>
        <taxon>Bacilli</taxon>
        <taxon>Bacillales</taxon>
        <taxon>Bacillaceae</taxon>
        <taxon>Bacillus</taxon>
    </lineage>
</organism>
<protein>
    <submittedName>
        <fullName evidence="1">Transcriptional regulator</fullName>
    </submittedName>
</protein>
<gene>
    <name evidence="1" type="ORF">CEY02_07220</name>
</gene>
<name>A0A2A5IWT4_BACPU</name>
<reference evidence="1 2" key="1">
    <citation type="submission" date="2017-06" db="EMBL/GenBank/DDBJ databases">
        <title>Draft Genome Sequence of Bacillus sp Strain 36R Isolated from saline sediment at Atanasia, Sonora, Mexico.</title>
        <authorList>
            <person name="Sanchez Diaz R."/>
            <person name="Quiroz Macias M.E."/>
            <person name="Ibarra Gamez J.C."/>
            <person name="Enciso Ibarra J."/>
            <person name="Gomez Gil B."/>
            <person name="Galaviz Silva L."/>
        </authorList>
    </citation>
    <scope>NUCLEOTIDE SEQUENCE [LARGE SCALE GENOMIC DNA]</scope>
    <source>
        <strain evidence="1 2">36R_ATNSAL</strain>
    </source>
</reference>
<evidence type="ECO:0000313" key="2">
    <source>
        <dbReference type="Proteomes" id="UP000228754"/>
    </source>
</evidence>
<sequence>MEKLAIVLCIILIVQYGLSFIQIKYYRKSMDTLIDDYKGKQGYHLFSGMERRKFGPGAIALIIVDESYIIQKCHVLGGVSILSKFKEVPSYEGKHVGAVLDEHHLMKQTLKKRKKGPAVMQALSMAAEQALVSISKKNITNVN</sequence>
<accession>A0A2A5IWT4</accession>
<dbReference type="Proteomes" id="UP000228754">
    <property type="component" value="Unassembled WGS sequence"/>
</dbReference>
<proteinExistence type="predicted"/>
<dbReference type="EMBL" id="NKHG01000051">
    <property type="protein sequence ID" value="PCK21572.1"/>
    <property type="molecule type" value="Genomic_DNA"/>
</dbReference>